<feature type="transmembrane region" description="Helical" evidence="1">
    <location>
        <begin position="159"/>
        <end position="177"/>
    </location>
</feature>
<accession>A0A845R3Y2</accession>
<comment type="caution">
    <text evidence="3">The sequence shown here is derived from an EMBL/GenBank/DDBJ whole genome shotgun (WGS) entry which is preliminary data.</text>
</comment>
<dbReference type="PANTHER" id="PTHR37810">
    <property type="entry name" value="IMMUNITY PROTEIN SDPI"/>
    <property type="match status" value="1"/>
</dbReference>
<reference evidence="3 4" key="1">
    <citation type="submission" date="2018-08" db="EMBL/GenBank/DDBJ databases">
        <title>Murine metabolic-syndrome-specific gut microbial biobank.</title>
        <authorList>
            <person name="Liu C."/>
        </authorList>
    </citation>
    <scope>NUCLEOTIDE SEQUENCE [LARGE SCALE GENOMIC DNA]</scope>
    <source>
        <strain evidence="3 4">583</strain>
    </source>
</reference>
<protein>
    <submittedName>
        <fullName evidence="3">SdpI family protein</fullName>
    </submittedName>
</protein>
<dbReference type="PANTHER" id="PTHR37810:SF5">
    <property type="entry name" value="IMMUNITY PROTEIN SDPI"/>
    <property type="match status" value="1"/>
</dbReference>
<dbReference type="OrthoDB" id="9808690at2"/>
<proteinExistence type="predicted"/>
<dbReference type="InterPro" id="IPR026272">
    <property type="entry name" value="SdpI"/>
</dbReference>
<dbReference type="InterPro" id="IPR025962">
    <property type="entry name" value="SdpI/YhfL"/>
</dbReference>
<sequence length="211" mass="24497">MKKDWILIVIVLISFITTIFVYNDLPQEIPRQWGIDGEVNSYWGKEAVFFTALLPLILYLLMKFLPKIDPKKESYEKHKKAYNITIFTVIIFLIVIHWISIYVSLGHDINIQLLVNLGVGILFIIIGNYMGQIRHNYFFGIRNPWTLASEEVWKKTHRASRYVFVVLGILFIVSGFITGEIAIWLTIGGALVLVFFTTVYSYLVFKNINNK</sequence>
<feature type="transmembrane region" description="Helical" evidence="1">
    <location>
        <begin position="183"/>
        <end position="205"/>
    </location>
</feature>
<dbReference type="Pfam" id="PF13630">
    <property type="entry name" value="SdpI"/>
    <property type="match status" value="1"/>
</dbReference>
<name>A0A845R3Y2_9CLOT</name>
<dbReference type="GO" id="GO:0009636">
    <property type="term" value="P:response to toxic substance"/>
    <property type="evidence" value="ECO:0007669"/>
    <property type="project" value="TreeGrafter"/>
</dbReference>
<evidence type="ECO:0000259" key="2">
    <source>
        <dbReference type="Pfam" id="PF07853"/>
    </source>
</evidence>
<feature type="domain" description="DUF1648" evidence="2">
    <location>
        <begin position="9"/>
        <end position="53"/>
    </location>
</feature>
<gene>
    <name evidence="3" type="ORF">D3Z33_15805</name>
</gene>
<feature type="transmembrane region" description="Helical" evidence="1">
    <location>
        <begin position="109"/>
        <end position="129"/>
    </location>
</feature>
<dbReference type="AlphaFoldDB" id="A0A845R3Y2"/>
<evidence type="ECO:0000313" key="3">
    <source>
        <dbReference type="EMBL" id="NBI08318.1"/>
    </source>
</evidence>
<dbReference type="PIRSF" id="PIRSF038959">
    <property type="entry name" value="SdpI"/>
    <property type="match status" value="1"/>
</dbReference>
<evidence type="ECO:0000256" key="1">
    <source>
        <dbReference type="SAM" id="Phobius"/>
    </source>
</evidence>
<keyword evidence="1" id="KW-1133">Transmembrane helix</keyword>
<organism evidence="3 4">
    <name type="scientific">Senegalia massiliensis</name>
    <dbReference type="NCBI Taxonomy" id="1720316"/>
    <lineage>
        <taxon>Bacteria</taxon>
        <taxon>Bacillati</taxon>
        <taxon>Bacillota</taxon>
        <taxon>Clostridia</taxon>
        <taxon>Eubacteriales</taxon>
        <taxon>Clostridiaceae</taxon>
        <taxon>Senegalia</taxon>
    </lineage>
</organism>
<evidence type="ECO:0000313" key="4">
    <source>
        <dbReference type="Proteomes" id="UP000467132"/>
    </source>
</evidence>
<keyword evidence="1" id="KW-0472">Membrane</keyword>
<dbReference type="InterPro" id="IPR012867">
    <property type="entry name" value="DUF1648"/>
</dbReference>
<dbReference type="Proteomes" id="UP000467132">
    <property type="component" value="Unassembled WGS sequence"/>
</dbReference>
<feature type="transmembrane region" description="Helical" evidence="1">
    <location>
        <begin position="42"/>
        <end position="61"/>
    </location>
</feature>
<dbReference type="EMBL" id="QXXA01000029">
    <property type="protein sequence ID" value="NBI08318.1"/>
    <property type="molecule type" value="Genomic_DNA"/>
</dbReference>
<feature type="transmembrane region" description="Helical" evidence="1">
    <location>
        <begin position="5"/>
        <end position="22"/>
    </location>
</feature>
<keyword evidence="1" id="KW-0812">Transmembrane</keyword>
<feature type="transmembrane region" description="Helical" evidence="1">
    <location>
        <begin position="81"/>
        <end position="103"/>
    </location>
</feature>
<dbReference type="RefSeq" id="WP_160198779.1">
    <property type="nucleotide sequence ID" value="NZ_QXXA01000029.1"/>
</dbReference>
<dbReference type="Pfam" id="PF07853">
    <property type="entry name" value="DUF1648"/>
    <property type="match status" value="1"/>
</dbReference>
<keyword evidence="4" id="KW-1185">Reference proteome</keyword>